<evidence type="ECO:0000256" key="4">
    <source>
        <dbReference type="ARBA" id="ARBA00022801"/>
    </source>
</evidence>
<evidence type="ECO:0000256" key="1">
    <source>
        <dbReference type="ARBA" id="ARBA00005915"/>
    </source>
</evidence>
<evidence type="ECO:0000259" key="6">
    <source>
        <dbReference type="Pfam" id="PF01368"/>
    </source>
</evidence>
<sequence length="575" mass="63848">MNSRKWEVSYKQEVKNKKEIVRVLLENRKIKTEKEKKEFFNPTPPEKLSVKSLSISQNEINKAIKRIKKALKTKEKVIVYGDYDADGICGTAILWETLYSLGLNVLPYIPERFTEGYGLNAESIKNLKLQDPNLKLIITVDHGIVARKKVDVARELGIDVIITDHHEPHTALTSSRGLRPRVGGASMRGKPGYIYPKALAIVHTQKISGSAVAWILSREIAKKFNHQPWAISCQLELAAIGTIADQLPLVGPNRAFAKYGLLALQKTKRAGLKALFEKAAIVPEDIGPYEVGFLIAPRLNAMGRLEHAMQSLRLLCTKDGGRATKLANDLNRVNLERQKIVDEVVAHARKKVSQKTLDKIIVLAHSSYHEGVIGLAAGKLVEEFYRPAIVFSEKKEISKASARSISGFNIIEAIRQLEDLYIEGGGHPMAAGFSIKTALIGKFSKRLNEIAKPLLTDEILTKTLKIDLEVHFNQLNRELLDLIESFEPTGLGNPAPTFATKDVLVEDVRAVGRGGKHLKLKLGQNSCVFDAIAFGVGELFGSIARDSKIDIAYALEENTWNGNKKIQLKIRDIKV</sequence>
<dbReference type="PATRIC" id="fig|1618575.3.peg.94"/>
<dbReference type="Gene3D" id="2.40.50.460">
    <property type="match status" value="1"/>
</dbReference>
<comment type="caution">
    <text evidence="9">The sequence shown here is derived from an EMBL/GenBank/DDBJ whole genome shotgun (WGS) entry which is preliminary data.</text>
</comment>
<dbReference type="Pfam" id="PF17768">
    <property type="entry name" value="RecJ_OB"/>
    <property type="match status" value="1"/>
</dbReference>
<keyword evidence="3" id="KW-0540">Nuclease</keyword>
<feature type="domain" description="DHHA1" evidence="7">
    <location>
        <begin position="359"/>
        <end position="451"/>
    </location>
</feature>
<accession>A0A0G0QHA7</accession>
<dbReference type="NCBIfam" id="TIGR00644">
    <property type="entry name" value="recJ"/>
    <property type="match status" value="1"/>
</dbReference>
<dbReference type="Proteomes" id="UP000034687">
    <property type="component" value="Unassembled WGS sequence"/>
</dbReference>
<gene>
    <name evidence="9" type="ORF">UT72_C0006G0002</name>
</gene>
<evidence type="ECO:0000259" key="7">
    <source>
        <dbReference type="Pfam" id="PF02272"/>
    </source>
</evidence>
<dbReference type="Pfam" id="PF01368">
    <property type="entry name" value="DHH"/>
    <property type="match status" value="1"/>
</dbReference>
<feature type="domain" description="DDH" evidence="6">
    <location>
        <begin position="76"/>
        <end position="241"/>
    </location>
</feature>
<dbReference type="GO" id="GO:0008409">
    <property type="term" value="F:5'-3' exonuclease activity"/>
    <property type="evidence" value="ECO:0007669"/>
    <property type="project" value="InterPro"/>
</dbReference>
<evidence type="ECO:0000256" key="3">
    <source>
        <dbReference type="ARBA" id="ARBA00022722"/>
    </source>
</evidence>
<evidence type="ECO:0000256" key="5">
    <source>
        <dbReference type="ARBA" id="ARBA00022839"/>
    </source>
</evidence>
<dbReference type="SUPFAM" id="SSF64182">
    <property type="entry name" value="DHH phosphoesterases"/>
    <property type="match status" value="1"/>
</dbReference>
<dbReference type="GO" id="GO:0006281">
    <property type="term" value="P:DNA repair"/>
    <property type="evidence" value="ECO:0007669"/>
    <property type="project" value="InterPro"/>
</dbReference>
<evidence type="ECO:0000256" key="2">
    <source>
        <dbReference type="ARBA" id="ARBA00019841"/>
    </source>
</evidence>
<keyword evidence="5 9" id="KW-0269">Exonuclease</keyword>
<reference evidence="9 10" key="1">
    <citation type="journal article" date="2015" name="Nature">
        <title>rRNA introns, odd ribosomes, and small enigmatic genomes across a large radiation of phyla.</title>
        <authorList>
            <person name="Brown C.T."/>
            <person name="Hug L.A."/>
            <person name="Thomas B.C."/>
            <person name="Sharon I."/>
            <person name="Castelle C.J."/>
            <person name="Singh A."/>
            <person name="Wilkins M.J."/>
            <person name="Williams K.H."/>
            <person name="Banfield J.F."/>
        </authorList>
    </citation>
    <scope>NUCLEOTIDE SEQUENCE [LARGE SCALE GENOMIC DNA]</scope>
</reference>
<comment type="similarity">
    <text evidence="1">Belongs to the RecJ family.</text>
</comment>
<dbReference type="InterPro" id="IPR004610">
    <property type="entry name" value="RecJ"/>
</dbReference>
<protein>
    <recommendedName>
        <fullName evidence="2">Single-stranded-DNA-specific exonuclease RecJ</fullName>
    </recommendedName>
</protein>
<feature type="domain" description="RecJ OB" evidence="8">
    <location>
        <begin position="466"/>
        <end position="572"/>
    </location>
</feature>
<dbReference type="GO" id="GO:0003676">
    <property type="term" value="F:nucleic acid binding"/>
    <property type="evidence" value="ECO:0007669"/>
    <property type="project" value="InterPro"/>
</dbReference>
<dbReference type="Pfam" id="PF02272">
    <property type="entry name" value="DHHA1"/>
    <property type="match status" value="1"/>
</dbReference>
<dbReference type="InterPro" id="IPR038763">
    <property type="entry name" value="DHH_sf"/>
</dbReference>
<evidence type="ECO:0000313" key="10">
    <source>
        <dbReference type="Proteomes" id="UP000034687"/>
    </source>
</evidence>
<dbReference type="InterPro" id="IPR051673">
    <property type="entry name" value="SSDNA_exonuclease_RecJ"/>
</dbReference>
<dbReference type="InterPro" id="IPR003156">
    <property type="entry name" value="DHHA1_dom"/>
</dbReference>
<dbReference type="InterPro" id="IPR041122">
    <property type="entry name" value="RecJ_OB"/>
</dbReference>
<keyword evidence="4" id="KW-0378">Hydrolase</keyword>
<proteinExistence type="inferred from homology"/>
<dbReference type="EMBL" id="LBXW01000006">
    <property type="protein sequence ID" value="KKR39543.1"/>
    <property type="molecule type" value="Genomic_DNA"/>
</dbReference>
<dbReference type="Gene3D" id="3.90.1640.30">
    <property type="match status" value="1"/>
</dbReference>
<dbReference type="AlphaFoldDB" id="A0A0G0QHA7"/>
<dbReference type="PANTHER" id="PTHR30255:SF2">
    <property type="entry name" value="SINGLE-STRANDED-DNA-SPECIFIC EXONUCLEASE RECJ"/>
    <property type="match status" value="1"/>
</dbReference>
<evidence type="ECO:0000313" key="9">
    <source>
        <dbReference type="EMBL" id="KKR39543.1"/>
    </source>
</evidence>
<name>A0A0G0QHA7_9BACT</name>
<organism evidence="9 10">
    <name type="scientific">Candidatus Woesebacteria bacterium GW2011_GWB1_40_101</name>
    <dbReference type="NCBI Taxonomy" id="1618575"/>
    <lineage>
        <taxon>Bacteria</taxon>
        <taxon>Candidatus Woeseibacteriota</taxon>
    </lineage>
</organism>
<dbReference type="InterPro" id="IPR001667">
    <property type="entry name" value="DDH_dom"/>
</dbReference>
<dbReference type="PANTHER" id="PTHR30255">
    <property type="entry name" value="SINGLE-STRANDED-DNA-SPECIFIC EXONUCLEASE RECJ"/>
    <property type="match status" value="1"/>
</dbReference>
<evidence type="ECO:0000259" key="8">
    <source>
        <dbReference type="Pfam" id="PF17768"/>
    </source>
</evidence>
<dbReference type="GO" id="GO:0006310">
    <property type="term" value="P:DNA recombination"/>
    <property type="evidence" value="ECO:0007669"/>
    <property type="project" value="InterPro"/>
</dbReference>